<organism evidence="3">
    <name type="scientific">hydrothermal vent metagenome</name>
    <dbReference type="NCBI Taxonomy" id="652676"/>
    <lineage>
        <taxon>unclassified sequences</taxon>
        <taxon>metagenomes</taxon>
        <taxon>ecological metagenomes</taxon>
    </lineage>
</organism>
<dbReference type="AlphaFoldDB" id="A0A3B0V7K9"/>
<gene>
    <name evidence="3" type="ORF">MNBD_CHLOROFLEXI01-2784</name>
</gene>
<dbReference type="Pfam" id="PF03990">
    <property type="entry name" value="DUF348"/>
    <property type="match status" value="3"/>
</dbReference>
<dbReference type="Pfam" id="PF06725">
    <property type="entry name" value="3D"/>
    <property type="match status" value="1"/>
</dbReference>
<dbReference type="InterPro" id="IPR051933">
    <property type="entry name" value="Resuscitation_pf_RpfB"/>
</dbReference>
<reference evidence="3" key="1">
    <citation type="submission" date="2018-06" db="EMBL/GenBank/DDBJ databases">
        <authorList>
            <person name="Zhirakovskaya E."/>
        </authorList>
    </citation>
    <scope>NUCLEOTIDE SEQUENCE</scope>
</reference>
<dbReference type="Pfam" id="PF07501">
    <property type="entry name" value="G5"/>
    <property type="match status" value="1"/>
</dbReference>
<dbReference type="InterPro" id="IPR011098">
    <property type="entry name" value="G5_dom"/>
</dbReference>
<accession>A0A3B0V7K9</accession>
<dbReference type="Gene3D" id="2.20.230.10">
    <property type="entry name" value="Resuscitation-promoting factor rpfb"/>
    <property type="match status" value="1"/>
</dbReference>
<evidence type="ECO:0000313" key="3">
    <source>
        <dbReference type="EMBL" id="VAW34027.1"/>
    </source>
</evidence>
<name>A0A3B0V7K9_9ZZZZ</name>
<dbReference type="PANTHER" id="PTHR39160">
    <property type="entry name" value="CELL WALL-BINDING PROTEIN YOCH"/>
    <property type="match status" value="1"/>
</dbReference>
<sequence>MKILLGSGKRIIIGLLFVLGLTGVVAAGYTAAQERYTIYIDDAPPQTVTGSFGTVADLLAAAGIQTRAEDLVVPELGETAVSSTGIQIIRATSVTIRSEAGMRTVWTRQPTIGALLAEMALLPQRTDQIIADGAAVPFNALDQTPLPKTLEFGRFVTITIVDGGQQQTVRTASQTVGEALSEAGIEIYGSDGVEPSLGSWLQSDMVIQVQRSFPLTIAADGRIIQIRSHQNNVLDVLSDAGIGLVGFDYTIPAPDVPIKANDTIQIVRVTEDFRLIDEPIPFTTLWQASDQLDLDTTAVVSNGLPGIQRQRIRVRYENGVEVSQTVDGEWVAQQPINQVIGYGTKINIQTINTPEGPLQYWRVVRMRVTSYTAASSGKAPDHPQYGITASGVLAGTGVVAIDRSVVPFRSYVYVQGYGKGFAGDTGGGVRGRWIDLGYDEDEYKSWSGYVDVYYLTPVPPTEDINYLLPTALP</sequence>
<protein>
    <recommendedName>
        <fullName evidence="2">G5 domain-containing protein</fullName>
    </recommendedName>
</protein>
<keyword evidence="1" id="KW-0732">Signal</keyword>
<evidence type="ECO:0000256" key="1">
    <source>
        <dbReference type="ARBA" id="ARBA00022729"/>
    </source>
</evidence>
<dbReference type="SMART" id="SM01208">
    <property type="entry name" value="G5"/>
    <property type="match status" value="1"/>
</dbReference>
<dbReference type="EMBL" id="UOEU01000503">
    <property type="protein sequence ID" value="VAW34027.1"/>
    <property type="molecule type" value="Genomic_DNA"/>
</dbReference>
<evidence type="ECO:0000259" key="2">
    <source>
        <dbReference type="PROSITE" id="PS51109"/>
    </source>
</evidence>
<dbReference type="CDD" id="cd22786">
    <property type="entry name" value="DPBB_YuiC-like"/>
    <property type="match status" value="1"/>
</dbReference>
<dbReference type="InterPro" id="IPR007137">
    <property type="entry name" value="DUF348"/>
</dbReference>
<feature type="domain" description="G5" evidence="2">
    <location>
        <begin position="266"/>
        <end position="346"/>
    </location>
</feature>
<dbReference type="InterPro" id="IPR010611">
    <property type="entry name" value="3D_dom"/>
</dbReference>
<proteinExistence type="predicted"/>
<dbReference type="GO" id="GO:0009254">
    <property type="term" value="P:peptidoglycan turnover"/>
    <property type="evidence" value="ECO:0007669"/>
    <property type="project" value="InterPro"/>
</dbReference>
<dbReference type="PROSITE" id="PS51109">
    <property type="entry name" value="G5"/>
    <property type="match status" value="1"/>
</dbReference>
<dbReference type="PANTHER" id="PTHR39160:SF4">
    <property type="entry name" value="RESUSCITATION-PROMOTING FACTOR RPFB"/>
    <property type="match status" value="1"/>
</dbReference>
<dbReference type="GO" id="GO:0019867">
    <property type="term" value="C:outer membrane"/>
    <property type="evidence" value="ECO:0007669"/>
    <property type="project" value="InterPro"/>
</dbReference>
<dbReference type="GO" id="GO:0004553">
    <property type="term" value="F:hydrolase activity, hydrolyzing O-glycosyl compounds"/>
    <property type="evidence" value="ECO:0007669"/>
    <property type="project" value="InterPro"/>
</dbReference>